<evidence type="ECO:0000313" key="1">
    <source>
        <dbReference type="EMBL" id="CCQ54727.1"/>
    </source>
</evidence>
<accession>T2IPN9</accession>
<comment type="caution">
    <text evidence="1">The sequence shown here is derived from an EMBL/GenBank/DDBJ whole genome shotgun (WGS) entry which is preliminary data.</text>
</comment>
<dbReference type="AlphaFoldDB" id="T2IPN9"/>
<dbReference type="Proteomes" id="UP000017981">
    <property type="component" value="Unassembled WGS sequence"/>
</dbReference>
<dbReference type="EMBL" id="CAQL01000221">
    <property type="protein sequence ID" value="CCQ54727.1"/>
    <property type="molecule type" value="Genomic_DNA"/>
</dbReference>
<proteinExistence type="predicted"/>
<reference evidence="1 2" key="1">
    <citation type="submission" date="2013-01" db="EMBL/GenBank/DDBJ databases">
        <authorList>
            <person name="Bench S."/>
        </authorList>
    </citation>
    <scope>NUCLEOTIDE SEQUENCE [LARGE SCALE GENOMIC DNA]</scope>
    <source>
        <strain evidence="1 2">WH 0005</strain>
    </source>
</reference>
<gene>
    <name evidence="1" type="ORF">CWATWH0005_5054</name>
</gene>
<protein>
    <submittedName>
        <fullName evidence="1">Uncharacterized protein</fullName>
    </submittedName>
</protein>
<name>T2IPN9_CROWT</name>
<reference evidence="1 2" key="2">
    <citation type="submission" date="2013-09" db="EMBL/GenBank/DDBJ databases">
        <title>Whole genome comparison of six Crocosphaera watsonii strains with differing phenotypes.</title>
        <authorList>
            <person name="Bench S.R."/>
            <person name="Heller P."/>
            <person name="Frank I."/>
            <person name="Arciniega M."/>
            <person name="Shilova I.N."/>
            <person name="Zehr J.P."/>
        </authorList>
    </citation>
    <scope>NUCLEOTIDE SEQUENCE [LARGE SCALE GENOMIC DNA]</scope>
    <source>
        <strain evidence="1 2">WH 0005</strain>
    </source>
</reference>
<evidence type="ECO:0000313" key="2">
    <source>
        <dbReference type="Proteomes" id="UP000017981"/>
    </source>
</evidence>
<sequence>MIEEAASVAADSPARSDPGFWRSILKDGRFMVISSAGPQ</sequence>
<organism evidence="1 2">
    <name type="scientific">Crocosphaera watsonii WH 0005</name>
    <dbReference type="NCBI Taxonomy" id="423472"/>
    <lineage>
        <taxon>Bacteria</taxon>
        <taxon>Bacillati</taxon>
        <taxon>Cyanobacteriota</taxon>
        <taxon>Cyanophyceae</taxon>
        <taxon>Oscillatoriophycideae</taxon>
        <taxon>Chroococcales</taxon>
        <taxon>Aphanothecaceae</taxon>
        <taxon>Crocosphaera</taxon>
    </lineage>
</organism>